<evidence type="ECO:0008006" key="5">
    <source>
        <dbReference type="Google" id="ProtNLM"/>
    </source>
</evidence>
<evidence type="ECO:0000313" key="3">
    <source>
        <dbReference type="EMBL" id="SUC36189.1"/>
    </source>
</evidence>
<dbReference type="AlphaFoldDB" id="A0A379G565"/>
<name>A0A379G565_9GAMM</name>
<gene>
    <name evidence="3" type="ORF">NCTC12026_02607</name>
</gene>
<feature type="region of interest" description="Disordered" evidence="2">
    <location>
        <begin position="171"/>
        <end position="199"/>
    </location>
</feature>
<dbReference type="EMBL" id="UGUA01000002">
    <property type="protein sequence ID" value="SUC36189.1"/>
    <property type="molecule type" value="Genomic_DNA"/>
</dbReference>
<organism evidence="3 4">
    <name type="scientific">Providencia rustigianii</name>
    <dbReference type="NCBI Taxonomy" id="158850"/>
    <lineage>
        <taxon>Bacteria</taxon>
        <taxon>Pseudomonadati</taxon>
        <taxon>Pseudomonadota</taxon>
        <taxon>Gammaproteobacteria</taxon>
        <taxon>Enterobacterales</taxon>
        <taxon>Morganellaceae</taxon>
        <taxon>Providencia</taxon>
    </lineage>
</organism>
<sequence length="383" mass="42312">MKKTLLAVVIGVFIVVGCGQKELSPLEIEQVSNLKSELAATEQSLLSAKLDQDKYAGGLIKALIQTRAEVLETNKALLQQRINAIESGAKIDIVIQGVQENPELAKQLELEIAKAEEEIKAEKKEAEQYSGGLILSMKLATIATQEQTLAMLQQKYLSAKYGLMIQSNTGEADLSKESKQESKEIGAKSNNGEQNTAMLPPESGPFGFKMGLTKQNIEDMTGADVKLVREEENLYIVTKSPKRNSSFDSFGLVISPTVGLCQIRAIGKNIKNNSHGYPIRDEFNSLVKSLESIYGKPKQTDILISGSIWTEPQDWMTAVYKEERFLTANWNNQTEPMKDNDISDIGVEVRADSRSNGFLFLQYTFSNEKECLSEAEAAKKSSL</sequence>
<dbReference type="RefSeq" id="WP_115164517.1">
    <property type="nucleotide sequence ID" value="NZ_UGUA01000002.1"/>
</dbReference>
<protein>
    <recommendedName>
        <fullName evidence="5">Lipoprotein</fullName>
    </recommendedName>
</protein>
<evidence type="ECO:0000256" key="1">
    <source>
        <dbReference type="SAM" id="Coils"/>
    </source>
</evidence>
<feature type="compositionally biased region" description="Basic and acidic residues" evidence="2">
    <location>
        <begin position="173"/>
        <end position="186"/>
    </location>
</feature>
<dbReference type="OrthoDB" id="8859045at2"/>
<reference evidence="3 4" key="1">
    <citation type="submission" date="2018-06" db="EMBL/GenBank/DDBJ databases">
        <authorList>
            <consortium name="Pathogen Informatics"/>
            <person name="Doyle S."/>
        </authorList>
    </citation>
    <scope>NUCLEOTIDE SEQUENCE [LARGE SCALE GENOMIC DNA]</scope>
    <source>
        <strain evidence="3 4">NCTC12026</strain>
    </source>
</reference>
<accession>A0A379G565</accession>
<feature type="compositionally biased region" description="Polar residues" evidence="2">
    <location>
        <begin position="188"/>
        <end position="197"/>
    </location>
</feature>
<feature type="coiled-coil region" evidence="1">
    <location>
        <begin position="98"/>
        <end position="132"/>
    </location>
</feature>
<evidence type="ECO:0000313" key="4">
    <source>
        <dbReference type="Proteomes" id="UP000255129"/>
    </source>
</evidence>
<dbReference type="PROSITE" id="PS51257">
    <property type="entry name" value="PROKAR_LIPOPROTEIN"/>
    <property type="match status" value="1"/>
</dbReference>
<dbReference type="Proteomes" id="UP000255129">
    <property type="component" value="Unassembled WGS sequence"/>
</dbReference>
<evidence type="ECO:0000256" key="2">
    <source>
        <dbReference type="SAM" id="MobiDB-lite"/>
    </source>
</evidence>
<keyword evidence="1" id="KW-0175">Coiled coil</keyword>
<proteinExistence type="predicted"/>